<evidence type="ECO:0000256" key="8">
    <source>
        <dbReference type="PROSITE-ProRule" id="PRU00169"/>
    </source>
</evidence>
<dbReference type="GO" id="GO:0000976">
    <property type="term" value="F:transcription cis-regulatory region binding"/>
    <property type="evidence" value="ECO:0007669"/>
    <property type="project" value="TreeGrafter"/>
</dbReference>
<dbReference type="InterPro" id="IPR011006">
    <property type="entry name" value="CheY-like_superfamily"/>
</dbReference>
<dbReference type="SMART" id="SM00448">
    <property type="entry name" value="REC"/>
    <property type="match status" value="1"/>
</dbReference>
<evidence type="ECO:0000259" key="11">
    <source>
        <dbReference type="PROSITE" id="PS51755"/>
    </source>
</evidence>
<evidence type="ECO:0000256" key="5">
    <source>
        <dbReference type="ARBA" id="ARBA00023125"/>
    </source>
</evidence>
<dbReference type="InterPro" id="IPR039420">
    <property type="entry name" value="WalR-like"/>
</dbReference>
<name>S0FWY8_RUMCE</name>
<feature type="domain" description="OmpR/PhoB-type" evidence="11">
    <location>
        <begin position="132"/>
        <end position="231"/>
    </location>
</feature>
<dbReference type="Pfam" id="PF00486">
    <property type="entry name" value="Trans_reg_C"/>
    <property type="match status" value="1"/>
</dbReference>
<dbReference type="GO" id="GO:0032993">
    <property type="term" value="C:protein-DNA complex"/>
    <property type="evidence" value="ECO:0007669"/>
    <property type="project" value="TreeGrafter"/>
</dbReference>
<evidence type="ECO:0000256" key="7">
    <source>
        <dbReference type="ARBA" id="ARBA00024867"/>
    </source>
</evidence>
<dbReference type="GO" id="GO:0000156">
    <property type="term" value="F:phosphorelay response regulator activity"/>
    <property type="evidence" value="ECO:0007669"/>
    <property type="project" value="TreeGrafter"/>
</dbReference>
<dbReference type="eggNOG" id="COG0745">
    <property type="taxonomic scope" value="Bacteria"/>
</dbReference>
<dbReference type="CDD" id="cd00383">
    <property type="entry name" value="trans_reg_C"/>
    <property type="match status" value="1"/>
</dbReference>
<dbReference type="InterPro" id="IPR001867">
    <property type="entry name" value="OmpR/PhoB-type_DNA-bd"/>
</dbReference>
<dbReference type="GO" id="GO:0006355">
    <property type="term" value="P:regulation of DNA-templated transcription"/>
    <property type="evidence" value="ECO:0007669"/>
    <property type="project" value="InterPro"/>
</dbReference>
<keyword evidence="5 9" id="KW-0238">DNA-binding</keyword>
<dbReference type="EMBL" id="AORV01000016">
    <property type="protein sequence ID" value="EMS73674.1"/>
    <property type="molecule type" value="Genomic_DNA"/>
</dbReference>
<evidence type="ECO:0000256" key="4">
    <source>
        <dbReference type="ARBA" id="ARBA00023015"/>
    </source>
</evidence>
<feature type="domain" description="Response regulatory" evidence="10">
    <location>
        <begin position="5"/>
        <end position="121"/>
    </location>
</feature>
<dbReference type="Gene3D" id="3.40.50.2300">
    <property type="match status" value="1"/>
</dbReference>
<dbReference type="RefSeq" id="WP_004623674.1">
    <property type="nucleotide sequence ID" value="NZ_AORV01000016.1"/>
</dbReference>
<dbReference type="PANTHER" id="PTHR48111:SF40">
    <property type="entry name" value="PHOSPHATE REGULON TRANSCRIPTIONAL REGULATORY PROTEIN PHOB"/>
    <property type="match status" value="1"/>
</dbReference>
<keyword evidence="3" id="KW-0902">Two-component regulatory system</keyword>
<feature type="DNA-binding region" description="OmpR/PhoB-type" evidence="9">
    <location>
        <begin position="132"/>
        <end position="231"/>
    </location>
</feature>
<keyword evidence="2 8" id="KW-0597">Phosphoprotein</keyword>
<accession>S0FWY8</accession>
<dbReference type="SUPFAM" id="SSF52172">
    <property type="entry name" value="CheY-like"/>
    <property type="match status" value="1"/>
</dbReference>
<feature type="modified residue" description="4-aspartylphosphate" evidence="8">
    <location>
        <position position="54"/>
    </location>
</feature>
<dbReference type="Pfam" id="PF00072">
    <property type="entry name" value="Response_reg"/>
    <property type="match status" value="1"/>
</dbReference>
<dbReference type="InterPro" id="IPR036388">
    <property type="entry name" value="WH-like_DNA-bd_sf"/>
</dbReference>
<dbReference type="PATRIC" id="fig|1195236.3.peg.651"/>
<dbReference type="PROSITE" id="PS51755">
    <property type="entry name" value="OMPR_PHOB"/>
    <property type="match status" value="1"/>
</dbReference>
<keyword evidence="13" id="KW-1185">Reference proteome</keyword>
<evidence type="ECO:0000259" key="10">
    <source>
        <dbReference type="PROSITE" id="PS50110"/>
    </source>
</evidence>
<evidence type="ECO:0000256" key="3">
    <source>
        <dbReference type="ARBA" id="ARBA00023012"/>
    </source>
</evidence>
<dbReference type="InterPro" id="IPR016032">
    <property type="entry name" value="Sig_transdc_resp-reg_C-effctor"/>
</dbReference>
<reference evidence="12 13" key="1">
    <citation type="journal article" date="2013" name="Genome Announc.">
        <title>Draft Genome Sequence of the Cellulolytic, Mesophilic, Anaerobic Bacterium Clostridium termitidis Strain CT1112 (DSM 5398).</title>
        <authorList>
            <person name="Lal S."/>
            <person name="Ramachandran U."/>
            <person name="Zhang X."/>
            <person name="Munir R."/>
            <person name="Sparling R."/>
            <person name="Levin D.B."/>
        </authorList>
    </citation>
    <scope>NUCLEOTIDE SEQUENCE [LARGE SCALE GENOMIC DNA]</scope>
    <source>
        <strain evidence="12 13">CT1112</strain>
    </source>
</reference>
<dbReference type="Gene3D" id="1.10.10.10">
    <property type="entry name" value="Winged helix-like DNA-binding domain superfamily/Winged helix DNA-binding domain"/>
    <property type="match status" value="1"/>
</dbReference>
<dbReference type="STRING" id="1195236.CTER_0342"/>
<gene>
    <name evidence="12" type="ORF">CTER_0342</name>
</gene>
<evidence type="ECO:0000256" key="2">
    <source>
        <dbReference type="ARBA" id="ARBA00022553"/>
    </source>
</evidence>
<evidence type="ECO:0000256" key="9">
    <source>
        <dbReference type="PROSITE-ProRule" id="PRU01091"/>
    </source>
</evidence>
<dbReference type="PANTHER" id="PTHR48111">
    <property type="entry name" value="REGULATOR OF RPOS"/>
    <property type="match status" value="1"/>
</dbReference>
<evidence type="ECO:0000313" key="13">
    <source>
        <dbReference type="Proteomes" id="UP000014155"/>
    </source>
</evidence>
<organism evidence="12 13">
    <name type="scientific">Ruminiclostridium cellobioparum subsp. termitidis CT1112</name>
    <dbReference type="NCBI Taxonomy" id="1195236"/>
    <lineage>
        <taxon>Bacteria</taxon>
        <taxon>Bacillati</taxon>
        <taxon>Bacillota</taxon>
        <taxon>Clostridia</taxon>
        <taxon>Eubacteriales</taxon>
        <taxon>Oscillospiraceae</taxon>
        <taxon>Ruminiclostridium</taxon>
    </lineage>
</organism>
<keyword evidence="4" id="KW-0805">Transcription regulation</keyword>
<dbReference type="PROSITE" id="PS50110">
    <property type="entry name" value="RESPONSE_REGULATORY"/>
    <property type="match status" value="1"/>
</dbReference>
<comment type="caution">
    <text evidence="12">The sequence shown here is derived from an EMBL/GenBank/DDBJ whole genome shotgun (WGS) entry which is preliminary data.</text>
</comment>
<dbReference type="SMART" id="SM00862">
    <property type="entry name" value="Trans_reg_C"/>
    <property type="match status" value="1"/>
</dbReference>
<evidence type="ECO:0000256" key="1">
    <source>
        <dbReference type="ARBA" id="ARBA00018672"/>
    </source>
</evidence>
<keyword evidence="6" id="KW-0804">Transcription</keyword>
<evidence type="ECO:0000256" key="6">
    <source>
        <dbReference type="ARBA" id="ARBA00023163"/>
    </source>
</evidence>
<dbReference type="AlphaFoldDB" id="S0FWY8"/>
<sequence length="239" mass="28442">MNDRIIYIADMDMNVKQYLKQNLEASCYKTKTFDNGEKLVWEINKLKPDLLIMDISLHGIDGLEVCRRLRQEHNTREIPILFLTDKKEEFDIVLGLEVGADDYMVKPFSFRELQSRIKALIRRTKLSQKNQSDDIKLNDLKFDVQGRTIYRGDVEIKFPKKEFELLMFMISNIGKILSREYLFEKIWGSDSFEGTRTVDVHIRYIRRKLCELDNEYCYIECVRKEGYRFINKKLGRKVG</sequence>
<comment type="function">
    <text evidence="7">May play the central regulatory role in sporulation. It may be an element of the effector pathway responsible for the activation of sporulation genes in response to nutritional stress. Spo0A may act in concert with spo0H (a sigma factor) to control the expression of some genes that are critical to the sporulation process.</text>
</comment>
<dbReference type="InterPro" id="IPR001789">
    <property type="entry name" value="Sig_transdc_resp-reg_receiver"/>
</dbReference>
<dbReference type="Proteomes" id="UP000014155">
    <property type="component" value="Unassembled WGS sequence"/>
</dbReference>
<dbReference type="SUPFAM" id="SSF46894">
    <property type="entry name" value="C-terminal effector domain of the bipartite response regulators"/>
    <property type="match status" value="1"/>
</dbReference>
<protein>
    <recommendedName>
        <fullName evidence="1">Stage 0 sporulation protein A homolog</fullName>
    </recommendedName>
</protein>
<evidence type="ECO:0000313" key="12">
    <source>
        <dbReference type="EMBL" id="EMS73674.1"/>
    </source>
</evidence>
<dbReference type="GO" id="GO:0005829">
    <property type="term" value="C:cytosol"/>
    <property type="evidence" value="ECO:0007669"/>
    <property type="project" value="TreeGrafter"/>
</dbReference>
<proteinExistence type="predicted"/>
<dbReference type="Gene3D" id="6.10.250.690">
    <property type="match status" value="1"/>
</dbReference>